<comment type="caution">
    <text evidence="4">The sequence shown here is derived from an EMBL/GenBank/DDBJ whole genome shotgun (WGS) entry which is preliminary data.</text>
</comment>
<dbReference type="SMART" id="SM00311">
    <property type="entry name" value="PWI"/>
    <property type="match status" value="2"/>
</dbReference>
<dbReference type="GO" id="GO:0006508">
    <property type="term" value="P:proteolysis"/>
    <property type="evidence" value="ECO:0007669"/>
    <property type="project" value="InterPro"/>
</dbReference>
<dbReference type="InterPro" id="IPR029058">
    <property type="entry name" value="AB_hydrolase_fold"/>
</dbReference>
<dbReference type="SUPFAM" id="SSF53474">
    <property type="entry name" value="alpha/beta-Hydrolases"/>
    <property type="match status" value="1"/>
</dbReference>
<dbReference type="InterPro" id="IPR001375">
    <property type="entry name" value="Peptidase_S9_cat"/>
</dbReference>
<gene>
    <name evidence="4" type="ORF">AB1Y20_021220</name>
</gene>
<reference evidence="4 5" key="1">
    <citation type="journal article" date="2024" name="Science">
        <title>Giant polyketide synthase enzymes in the biosynthesis of giant marine polyether toxins.</title>
        <authorList>
            <person name="Fallon T.R."/>
            <person name="Shende V.V."/>
            <person name="Wierzbicki I.H."/>
            <person name="Pendleton A.L."/>
            <person name="Watervoot N.F."/>
            <person name="Auber R.P."/>
            <person name="Gonzalez D.J."/>
            <person name="Wisecaver J.H."/>
            <person name="Moore B.S."/>
        </authorList>
    </citation>
    <scope>NUCLEOTIDE SEQUENCE [LARGE SCALE GENOMIC DNA]</scope>
    <source>
        <strain evidence="4 5">12B1</strain>
    </source>
</reference>
<proteinExistence type="predicted"/>
<evidence type="ECO:0000313" key="4">
    <source>
        <dbReference type="EMBL" id="KAL1521561.1"/>
    </source>
</evidence>
<dbReference type="Gene3D" id="3.40.50.1820">
    <property type="entry name" value="alpha/beta hydrolase"/>
    <property type="match status" value="1"/>
</dbReference>
<keyword evidence="5" id="KW-1185">Reference proteome</keyword>
<feature type="region of interest" description="Disordered" evidence="2">
    <location>
        <begin position="77"/>
        <end position="105"/>
    </location>
</feature>
<dbReference type="GO" id="GO:0008236">
    <property type="term" value="F:serine-type peptidase activity"/>
    <property type="evidence" value="ECO:0007669"/>
    <property type="project" value="InterPro"/>
</dbReference>
<dbReference type="AlphaFoldDB" id="A0AB34JJI1"/>
<protein>
    <recommendedName>
        <fullName evidence="3">PWI domain-containing protein</fullName>
    </recommendedName>
</protein>
<evidence type="ECO:0000313" key="5">
    <source>
        <dbReference type="Proteomes" id="UP001515480"/>
    </source>
</evidence>
<dbReference type="SUPFAM" id="SSF101233">
    <property type="entry name" value="PWI domain"/>
    <property type="match status" value="1"/>
</dbReference>
<accession>A0AB34JJI1</accession>
<dbReference type="EMBL" id="JBGBPQ010000007">
    <property type="protein sequence ID" value="KAL1521561.1"/>
    <property type="molecule type" value="Genomic_DNA"/>
</dbReference>
<dbReference type="Proteomes" id="UP001515480">
    <property type="component" value="Unassembled WGS sequence"/>
</dbReference>
<dbReference type="Gene3D" id="1.20.1390.10">
    <property type="entry name" value="PWI domain"/>
    <property type="match status" value="2"/>
</dbReference>
<dbReference type="Pfam" id="PF01480">
    <property type="entry name" value="PWI"/>
    <property type="match status" value="2"/>
</dbReference>
<dbReference type="GO" id="GO:0006397">
    <property type="term" value="P:mRNA processing"/>
    <property type="evidence" value="ECO:0007669"/>
    <property type="project" value="UniProtKB-KW"/>
</dbReference>
<dbReference type="Pfam" id="PF00326">
    <property type="entry name" value="Peptidase_S9"/>
    <property type="match status" value="1"/>
</dbReference>
<name>A0AB34JJI1_PRYPA</name>
<feature type="domain" description="PWI" evidence="3">
    <location>
        <begin position="4"/>
        <end position="75"/>
    </location>
</feature>
<evidence type="ECO:0000259" key="3">
    <source>
        <dbReference type="SMART" id="SM00311"/>
    </source>
</evidence>
<dbReference type="InterPro" id="IPR036483">
    <property type="entry name" value="PWI_dom_sf"/>
</dbReference>
<evidence type="ECO:0000256" key="2">
    <source>
        <dbReference type="SAM" id="MobiDB-lite"/>
    </source>
</evidence>
<sequence length="1131" mass="120788">MQGQAQRVRAWVTRKIEEMEGFKDEVVIDMICRRLADTSLDHTGLQAHLAILMHANTAEQLVAELRDFLRAEVGLPPSRPLAPTPADASEPRAEPPVLGNGVLHSDPSSAVRGEAVLPKASHPPARAKAAAELSSERTISSVAARAPSVAPAPPTLADANAVNGRAGVDASDELEEAELSASEVTWSASMYNSASCAIAGDGIEQIYLPTPISDPQMTEVEIRRLHEWLTEVAVELYGGEKDNLPDLVERTAAVLRNSQLTSSVFGSFERLLGQGMADNGAAEERTGGSIRFEMHSLPSSLRSLLDDESLAFLYELWQTLKRDEPQTAHELLHPDLEEGGAVELAEKPQAEGARAYSAEEDQLRARSVRAWVEAKVVELQGFSDKIVIDAVLRRLEGQLEASRDAIWKDKGGSLEAHLKLLMDENASIFVDELARFLNARRSTSHPATSPPPAVVRVNGKPTGGTVELPDDVRRWCEPELGVPRVLLVGEVGEGLLLVLQGPTHHGSALLLRTGSRRFTPLRAAPDGALSPLHAAWPAPNGALLRVGSGVTHLTWRAQKEVARLPAEATAVDATWEADGELTLVALVDPSARPHSAAVADEPVVWPPAPSSLELRRFTPLGGWVRICVLPHTSCSLALSAHGLCAAWCVRETDDGQATGVGEFHVIELAPGAKPAPVTEGAGTCGAALLAPDGSGVVYLANHAAESAVDDGSVEEMALWWSAFEGGFPPLQLSPPGMRILDFGWAPAVEEELEPEEPGEDEEEYDERPREPEYGVVLRLWVTVQRGLRAHTHLVDLHGNLIGSFELPVSGNAVTWLADGRRVLVTESAEWFPALWDGAALLSLPVPEGFSQIELSEESWCCSEGRKGSGVIYSMRGTPADAPIIVVFHPHAEGPLLAVRSHASAPPLPVHALLRCGFRVLKTSGDVEPGTVDSLAMLDALAVGDALAGVDHCLRLAGLPPGGAAVGVLGSGFGGHLAVQALVCSERFVAGASVGGFVDDAWRRLETGDVRRGSGAPLVQGDTLEHLDAITAPLLMLHGGLDKVSPPSHARVVYHHLHARSVPVQLVVYPDESHRLNSEHSRRNATQRICAWMLAHLGESAATSACCIGLALCPYELSGRATDRRIASRALD</sequence>
<dbReference type="InterPro" id="IPR002483">
    <property type="entry name" value="PWI_dom"/>
</dbReference>
<feature type="domain" description="PWI" evidence="3">
    <location>
        <begin position="360"/>
        <end position="443"/>
    </location>
</feature>
<evidence type="ECO:0000256" key="1">
    <source>
        <dbReference type="ARBA" id="ARBA00022664"/>
    </source>
</evidence>
<keyword evidence="1" id="KW-0507">mRNA processing</keyword>
<organism evidence="4 5">
    <name type="scientific">Prymnesium parvum</name>
    <name type="common">Toxic golden alga</name>
    <dbReference type="NCBI Taxonomy" id="97485"/>
    <lineage>
        <taxon>Eukaryota</taxon>
        <taxon>Haptista</taxon>
        <taxon>Haptophyta</taxon>
        <taxon>Prymnesiophyceae</taxon>
        <taxon>Prymnesiales</taxon>
        <taxon>Prymnesiaceae</taxon>
        <taxon>Prymnesium</taxon>
    </lineage>
</organism>